<comment type="caution">
    <text evidence="1">The sequence shown here is derived from an EMBL/GenBank/DDBJ whole genome shotgun (WGS) entry which is preliminary data.</text>
</comment>
<accession>A0ACB8FHQ3</accession>
<reference evidence="1" key="1">
    <citation type="submission" date="2021-08" db="EMBL/GenBank/DDBJ databases">
        <title>The first chromosome-level gecko genome reveals the dynamic sex chromosomes of Neotropical dwarf geckos (Sphaerodactylidae: Sphaerodactylus).</title>
        <authorList>
            <person name="Pinto B.J."/>
            <person name="Keating S.E."/>
            <person name="Gamble T."/>
        </authorList>
    </citation>
    <scope>NUCLEOTIDE SEQUENCE</scope>
    <source>
        <strain evidence="1">TG3544</strain>
    </source>
</reference>
<dbReference type="EMBL" id="CM037617">
    <property type="protein sequence ID" value="KAH8004405.1"/>
    <property type="molecule type" value="Genomic_DNA"/>
</dbReference>
<evidence type="ECO:0000313" key="1">
    <source>
        <dbReference type="EMBL" id="KAH8004405.1"/>
    </source>
</evidence>
<evidence type="ECO:0000313" key="2">
    <source>
        <dbReference type="Proteomes" id="UP000827872"/>
    </source>
</evidence>
<keyword evidence="2" id="KW-1185">Reference proteome</keyword>
<gene>
    <name evidence="1" type="ORF">K3G42_010770</name>
</gene>
<protein>
    <submittedName>
        <fullName evidence="1">Uncharacterized protein</fullName>
    </submittedName>
</protein>
<organism evidence="1 2">
    <name type="scientific">Sphaerodactylus townsendi</name>
    <dbReference type="NCBI Taxonomy" id="933632"/>
    <lineage>
        <taxon>Eukaryota</taxon>
        <taxon>Metazoa</taxon>
        <taxon>Chordata</taxon>
        <taxon>Craniata</taxon>
        <taxon>Vertebrata</taxon>
        <taxon>Euteleostomi</taxon>
        <taxon>Lepidosauria</taxon>
        <taxon>Squamata</taxon>
        <taxon>Bifurcata</taxon>
        <taxon>Gekkota</taxon>
        <taxon>Sphaerodactylidae</taxon>
        <taxon>Sphaerodactylus</taxon>
    </lineage>
</organism>
<sequence length="90" mass="10079">MKEGGASFSRSFSGQRRQLRSVTEDESPRILSEEEMNRLGAKIVKAELIGNTGLAAQLQAQLDNARKLKESKAQISARKPEEEVRKRQLP</sequence>
<dbReference type="Proteomes" id="UP000827872">
    <property type="component" value="Linkage Group LG04"/>
</dbReference>
<name>A0ACB8FHQ3_9SAUR</name>
<proteinExistence type="predicted"/>